<dbReference type="STRING" id="1121950.SAMN02745243_01607"/>
<dbReference type="AlphaFoldDB" id="A0A1M6MVF7"/>
<sequence>MFLSNSIIKRLMKQAYKRGLIVAQTEARYYIAGSYWEMDVKKEFLPKQILAQLIELAGEVPAEGTRFSATKEGNQLETELPCAVNVEGFDEIIEVTNLVLLNGGVAQRLLQHETTGDVYIINNAFIAVADNAAVMEDQGEYRVEKPLFNKSRGLLWQNNVARFHASWRSDENHERLLAEITQIDITEDPVE</sequence>
<organism evidence="1 2">
    <name type="scientific">Hespellia stercorisuis DSM 15480</name>
    <dbReference type="NCBI Taxonomy" id="1121950"/>
    <lineage>
        <taxon>Bacteria</taxon>
        <taxon>Bacillati</taxon>
        <taxon>Bacillota</taxon>
        <taxon>Clostridia</taxon>
        <taxon>Lachnospirales</taxon>
        <taxon>Lachnospiraceae</taxon>
        <taxon>Hespellia</taxon>
    </lineage>
</organism>
<keyword evidence="2" id="KW-1185">Reference proteome</keyword>
<dbReference type="OrthoDB" id="2063421at2"/>
<evidence type="ECO:0000313" key="1">
    <source>
        <dbReference type="EMBL" id="SHJ87273.1"/>
    </source>
</evidence>
<reference evidence="1 2" key="1">
    <citation type="submission" date="2016-11" db="EMBL/GenBank/DDBJ databases">
        <authorList>
            <person name="Jaros S."/>
            <person name="Januszkiewicz K."/>
            <person name="Wedrychowicz H."/>
        </authorList>
    </citation>
    <scope>NUCLEOTIDE SEQUENCE [LARGE SCALE GENOMIC DNA]</scope>
    <source>
        <strain evidence="1 2">DSM 15480</strain>
    </source>
</reference>
<dbReference type="RefSeq" id="WP_073108117.1">
    <property type="nucleotide sequence ID" value="NZ_FQZY01000020.1"/>
</dbReference>
<accession>A0A1M6MVF7</accession>
<protein>
    <submittedName>
        <fullName evidence="1">Uncharacterized protein</fullName>
    </submittedName>
</protein>
<proteinExistence type="predicted"/>
<dbReference type="EMBL" id="FQZY01000020">
    <property type="protein sequence ID" value="SHJ87273.1"/>
    <property type="molecule type" value="Genomic_DNA"/>
</dbReference>
<evidence type="ECO:0000313" key="2">
    <source>
        <dbReference type="Proteomes" id="UP000184301"/>
    </source>
</evidence>
<dbReference type="Proteomes" id="UP000184301">
    <property type="component" value="Unassembled WGS sequence"/>
</dbReference>
<name>A0A1M6MVF7_9FIRM</name>
<gene>
    <name evidence="1" type="ORF">SAMN02745243_01607</name>
</gene>